<dbReference type="GeneID" id="97271428"/>
<sequence length="116" mass="12093">MTTTRRKHPEAEGRAETTGGCLSAALGGAAGLGSWAVAAPRRWPGEFEAGPNWSVLYLDFPAMVLLGIALPLLAWTVAARTTSSPTLRVGAVLLTTTLFVAAALGWYAPARTTTPL</sequence>
<proteinExistence type="predicted"/>
<dbReference type="EMBL" id="PKLL01000028">
    <property type="protein sequence ID" value="RZE15993.1"/>
    <property type="molecule type" value="Genomic_DNA"/>
</dbReference>
<accession>A0A126YBL9</accession>
<protein>
    <submittedName>
        <fullName evidence="1">Uncharacterized protein</fullName>
    </submittedName>
</protein>
<dbReference type="AlphaFoldDB" id="A0A126YBL9"/>
<evidence type="ECO:0000313" key="2">
    <source>
        <dbReference type="Proteomes" id="UP000292693"/>
    </source>
</evidence>
<comment type="caution">
    <text evidence="1">The sequence shown here is derived from an EMBL/GenBank/DDBJ whole genome shotgun (WGS) entry which is preliminary data.</text>
</comment>
<gene>
    <name evidence="1" type="ORF">C0Q92_28995</name>
</gene>
<name>A0A126YBL9_9ACTN</name>
<evidence type="ECO:0000313" key="1">
    <source>
        <dbReference type="EMBL" id="RZE15993.1"/>
    </source>
</evidence>
<dbReference type="RefSeq" id="WP_061405330.1">
    <property type="nucleotide sequence ID" value="NZ_CP014485.1"/>
</dbReference>
<organism evidence="1 2">
    <name type="scientific">Streptomyces albidoflavus</name>
    <dbReference type="NCBI Taxonomy" id="1886"/>
    <lineage>
        <taxon>Bacteria</taxon>
        <taxon>Bacillati</taxon>
        <taxon>Actinomycetota</taxon>
        <taxon>Actinomycetes</taxon>
        <taxon>Kitasatosporales</taxon>
        <taxon>Streptomycetaceae</taxon>
        <taxon>Streptomyces</taxon>
        <taxon>Streptomyces albidoflavus group</taxon>
    </lineage>
</organism>
<dbReference type="Proteomes" id="UP000292693">
    <property type="component" value="Unassembled WGS sequence"/>
</dbReference>
<reference evidence="1 2" key="1">
    <citation type="submission" date="2017-12" db="EMBL/GenBank/DDBJ databases">
        <title>Population genomics insights into the ecological differentiation and adaptive evolution in streptomycetes.</title>
        <authorList>
            <person name="Li Y."/>
            <person name="Huang Y."/>
        </authorList>
    </citation>
    <scope>NUCLEOTIDE SEQUENCE [LARGE SCALE GENOMIC DNA]</scope>
    <source>
        <strain evidence="1 2">NBRC 100770</strain>
    </source>
</reference>